<reference evidence="2 3" key="1">
    <citation type="submission" date="2018-04" db="EMBL/GenBank/DDBJ databases">
        <title>Active sludge and wastewater microbial communities from Klosterneuburg, Austria.</title>
        <authorList>
            <person name="Wagner M."/>
        </authorList>
    </citation>
    <scope>NUCLEOTIDE SEQUENCE [LARGE SCALE GENOMIC DNA]</scope>
    <source>
        <strain evidence="2 3">Nm 57</strain>
    </source>
</reference>
<name>A0ABX5MA25_9PROT</name>
<dbReference type="Proteomes" id="UP000247780">
    <property type="component" value="Unassembled WGS sequence"/>
</dbReference>
<keyword evidence="1" id="KW-0732">Signal</keyword>
<feature type="signal peptide" evidence="1">
    <location>
        <begin position="1"/>
        <end position="21"/>
    </location>
</feature>
<keyword evidence="3" id="KW-1185">Reference proteome</keyword>
<accession>A0ABX5MA25</accession>
<dbReference type="RefSeq" id="WP_082211232.1">
    <property type="nucleotide sequence ID" value="NZ_QICQ01000001.1"/>
</dbReference>
<dbReference type="EMBL" id="QICQ01000001">
    <property type="protein sequence ID" value="PXV84158.1"/>
    <property type="molecule type" value="Genomic_DNA"/>
</dbReference>
<organism evidence="2 3">
    <name type="scientific">Nitrosomonas eutropha</name>
    <dbReference type="NCBI Taxonomy" id="916"/>
    <lineage>
        <taxon>Bacteria</taxon>
        <taxon>Pseudomonadati</taxon>
        <taxon>Pseudomonadota</taxon>
        <taxon>Betaproteobacteria</taxon>
        <taxon>Nitrosomonadales</taxon>
        <taxon>Nitrosomonadaceae</taxon>
        <taxon>Nitrosomonas</taxon>
    </lineage>
</organism>
<gene>
    <name evidence="2" type="ORF">C8R14_10139</name>
</gene>
<feature type="chain" id="PRO_5046090734" evidence="1">
    <location>
        <begin position="22"/>
        <end position="99"/>
    </location>
</feature>
<dbReference type="PROSITE" id="PS51257">
    <property type="entry name" value="PROKAR_LIPOPROTEIN"/>
    <property type="match status" value="1"/>
</dbReference>
<dbReference type="InterPro" id="IPR025421">
    <property type="entry name" value="DUF4148"/>
</dbReference>
<evidence type="ECO:0000313" key="3">
    <source>
        <dbReference type="Proteomes" id="UP000247780"/>
    </source>
</evidence>
<protein>
    <submittedName>
        <fullName evidence="2">Uncharacterized protein DUF4148</fullName>
    </submittedName>
</protein>
<comment type="caution">
    <text evidence="2">The sequence shown here is derived from an EMBL/GenBank/DDBJ whole genome shotgun (WGS) entry which is preliminary data.</text>
</comment>
<sequence>MPMSKILLVTAVLLSAAATTACTSQIRQSVDSGVYGESKTRAEVQADLVLWKRAGLDKFWRGRGSPDTFRPQYKAAYAEYVRLRSGPEYQLEVQRQSAK</sequence>
<evidence type="ECO:0000313" key="2">
    <source>
        <dbReference type="EMBL" id="PXV84158.1"/>
    </source>
</evidence>
<dbReference type="Pfam" id="PF13663">
    <property type="entry name" value="DUF4148"/>
    <property type="match status" value="1"/>
</dbReference>
<proteinExistence type="predicted"/>
<evidence type="ECO:0000256" key="1">
    <source>
        <dbReference type="SAM" id="SignalP"/>
    </source>
</evidence>